<evidence type="ECO:0000256" key="5">
    <source>
        <dbReference type="ARBA" id="ARBA00012596"/>
    </source>
</evidence>
<comment type="cofactor">
    <cofactor evidence="1">
        <name>Mg(2+)</name>
        <dbReference type="ChEBI" id="CHEBI:18420"/>
    </cofactor>
</comment>
<dbReference type="GO" id="GO:0045547">
    <property type="term" value="F:ditrans,polycis-polyprenyl diphosphate synthase [(2E,6E)-farnesyl diphosphate specific] activity"/>
    <property type="evidence" value="ECO:0007669"/>
    <property type="project" value="UniProtKB-EC"/>
</dbReference>
<evidence type="ECO:0000256" key="12">
    <source>
        <dbReference type="ARBA" id="ARBA00047353"/>
    </source>
</evidence>
<evidence type="ECO:0000256" key="8">
    <source>
        <dbReference type="ARBA" id="ARBA00022824"/>
    </source>
</evidence>
<feature type="transmembrane region" description="Helical" evidence="13">
    <location>
        <begin position="20"/>
        <end position="48"/>
    </location>
</feature>
<evidence type="ECO:0000256" key="10">
    <source>
        <dbReference type="ARBA" id="ARBA00022989"/>
    </source>
</evidence>
<evidence type="ECO:0000256" key="9">
    <source>
        <dbReference type="ARBA" id="ARBA00022842"/>
    </source>
</evidence>
<dbReference type="EC" id="2.5.1.87" evidence="5"/>
<evidence type="ECO:0000256" key="1">
    <source>
        <dbReference type="ARBA" id="ARBA00001946"/>
    </source>
</evidence>
<organism evidence="14">
    <name type="scientific">Sesamum calycinum</name>
    <dbReference type="NCBI Taxonomy" id="2727403"/>
    <lineage>
        <taxon>Eukaryota</taxon>
        <taxon>Viridiplantae</taxon>
        <taxon>Streptophyta</taxon>
        <taxon>Embryophyta</taxon>
        <taxon>Tracheophyta</taxon>
        <taxon>Spermatophyta</taxon>
        <taxon>Magnoliopsida</taxon>
        <taxon>eudicotyledons</taxon>
        <taxon>Gunneridae</taxon>
        <taxon>Pentapetalae</taxon>
        <taxon>asterids</taxon>
        <taxon>lamiids</taxon>
        <taxon>Lamiales</taxon>
        <taxon>Pedaliaceae</taxon>
        <taxon>Sesamum</taxon>
    </lineage>
</organism>
<evidence type="ECO:0000256" key="2">
    <source>
        <dbReference type="ARBA" id="ARBA00004586"/>
    </source>
</evidence>
<dbReference type="InterPro" id="IPR036424">
    <property type="entry name" value="UPP_synth-like_sf"/>
</dbReference>
<evidence type="ECO:0000313" key="14">
    <source>
        <dbReference type="EMBL" id="KAL0356729.1"/>
    </source>
</evidence>
<dbReference type="GO" id="GO:1904423">
    <property type="term" value="C:dehydrodolichyl diphosphate synthase complex"/>
    <property type="evidence" value="ECO:0007669"/>
    <property type="project" value="InterPro"/>
</dbReference>
<comment type="similarity">
    <text evidence="4">Belongs to the UPP synthase family.</text>
</comment>
<dbReference type="AlphaFoldDB" id="A0AAW2PLV9"/>
<sequence length="271" mass="30696">MLELDFVRLVMFLRWLESALVVLSITVFTLNLTLIFIIFVFLTVEFWIWGMKCTSSMHGSAQDLDISKVKYLAVVIDSEEALQTLNVLQLLRWLAAIGLRNVCLYDKEGVLKISQEALRLWLKSERMSNETTGDPLLEPKNMSLEVISFSDGKHAVTKAANVLLKKYYLNGNTEKPNLTESDMADALGDIGHGGAEPDLMLIYGPARCHLGFPAWRIRYTEMVHMGPLKSMKFGALMKAIHRYMKRYASSGNSCKPPFKNNIYIADSKTYN</sequence>
<evidence type="ECO:0000256" key="11">
    <source>
        <dbReference type="ARBA" id="ARBA00023136"/>
    </source>
</evidence>
<keyword evidence="7 13" id="KW-0812">Transmembrane</keyword>
<dbReference type="SUPFAM" id="SSF64005">
    <property type="entry name" value="Undecaprenyl diphosphate synthase"/>
    <property type="match status" value="1"/>
</dbReference>
<dbReference type="InterPro" id="IPR038887">
    <property type="entry name" value="Nus1/NgBR"/>
</dbReference>
<keyword evidence="10 13" id="KW-1133">Transmembrane helix</keyword>
<comment type="subcellular location">
    <subcellularLocation>
        <location evidence="2">Endoplasmic reticulum membrane</location>
    </subcellularLocation>
</comment>
<comment type="caution">
    <text evidence="14">The sequence shown here is derived from an EMBL/GenBank/DDBJ whole genome shotgun (WGS) entry which is preliminary data.</text>
</comment>
<evidence type="ECO:0000256" key="4">
    <source>
        <dbReference type="ARBA" id="ARBA00005432"/>
    </source>
</evidence>
<proteinExistence type="inferred from homology"/>
<evidence type="ECO:0000256" key="7">
    <source>
        <dbReference type="ARBA" id="ARBA00022692"/>
    </source>
</evidence>
<comment type="catalytic activity">
    <reaction evidence="12">
        <text>n isopentenyl diphosphate + (2E,6E)-farnesyl diphosphate = a di-trans,poly-cis-polyprenyl diphosphate + n diphosphate</text>
        <dbReference type="Rhea" id="RHEA:53008"/>
        <dbReference type="Rhea" id="RHEA-COMP:19494"/>
        <dbReference type="ChEBI" id="CHEBI:33019"/>
        <dbReference type="ChEBI" id="CHEBI:128769"/>
        <dbReference type="ChEBI" id="CHEBI:136960"/>
        <dbReference type="ChEBI" id="CHEBI:175763"/>
        <dbReference type="EC" id="2.5.1.87"/>
    </reaction>
</comment>
<protein>
    <recommendedName>
        <fullName evidence="5">ditrans,polycis-polyprenyl diphosphate synthase [(2E,6E)-farnesyldiphosphate specific]</fullName>
        <ecNumber evidence="5">2.5.1.87</ecNumber>
    </recommendedName>
</protein>
<keyword evidence="11 13" id="KW-0472">Membrane</keyword>
<accession>A0AAW2PLV9</accession>
<dbReference type="GO" id="GO:0005789">
    <property type="term" value="C:endoplasmic reticulum membrane"/>
    <property type="evidence" value="ECO:0007669"/>
    <property type="project" value="UniProtKB-SubCell"/>
</dbReference>
<evidence type="ECO:0000256" key="6">
    <source>
        <dbReference type="ARBA" id="ARBA00022679"/>
    </source>
</evidence>
<evidence type="ECO:0000256" key="3">
    <source>
        <dbReference type="ARBA" id="ARBA00004922"/>
    </source>
</evidence>
<dbReference type="Gene3D" id="3.40.1180.10">
    <property type="entry name" value="Decaprenyl diphosphate synthase-like"/>
    <property type="match status" value="1"/>
</dbReference>
<dbReference type="PANTHER" id="PTHR21528:SF0">
    <property type="entry name" value="DEHYDRODOLICHYL DIPHOSPHATE SYNTHASE COMPLEX SUBUNIT NUS1"/>
    <property type="match status" value="1"/>
</dbReference>
<gene>
    <name evidence="14" type="ORF">Scaly_1358600</name>
</gene>
<evidence type="ECO:0000256" key="13">
    <source>
        <dbReference type="SAM" id="Phobius"/>
    </source>
</evidence>
<name>A0AAW2PLV9_9LAMI</name>
<keyword evidence="6" id="KW-0808">Transferase</keyword>
<keyword evidence="8" id="KW-0256">Endoplasmic reticulum</keyword>
<reference evidence="14" key="1">
    <citation type="submission" date="2020-06" db="EMBL/GenBank/DDBJ databases">
        <authorList>
            <person name="Li T."/>
            <person name="Hu X."/>
            <person name="Zhang T."/>
            <person name="Song X."/>
            <person name="Zhang H."/>
            <person name="Dai N."/>
            <person name="Sheng W."/>
            <person name="Hou X."/>
            <person name="Wei L."/>
        </authorList>
    </citation>
    <scope>NUCLEOTIDE SEQUENCE</scope>
    <source>
        <strain evidence="14">KEN8</strain>
        <tissue evidence="14">Leaf</tissue>
    </source>
</reference>
<keyword evidence="9" id="KW-0460">Magnesium</keyword>
<dbReference type="PANTHER" id="PTHR21528">
    <property type="entry name" value="DEHYDRODOLICHYL DIPHOSPHATE SYNTHASE COMPLEX SUBUNIT NUS1"/>
    <property type="match status" value="1"/>
</dbReference>
<reference evidence="14" key="2">
    <citation type="journal article" date="2024" name="Plant">
        <title>Genomic evolution and insights into agronomic trait innovations of Sesamum species.</title>
        <authorList>
            <person name="Miao H."/>
            <person name="Wang L."/>
            <person name="Qu L."/>
            <person name="Liu H."/>
            <person name="Sun Y."/>
            <person name="Le M."/>
            <person name="Wang Q."/>
            <person name="Wei S."/>
            <person name="Zheng Y."/>
            <person name="Lin W."/>
            <person name="Duan Y."/>
            <person name="Cao H."/>
            <person name="Xiong S."/>
            <person name="Wang X."/>
            <person name="Wei L."/>
            <person name="Li C."/>
            <person name="Ma Q."/>
            <person name="Ju M."/>
            <person name="Zhao R."/>
            <person name="Li G."/>
            <person name="Mu C."/>
            <person name="Tian Q."/>
            <person name="Mei H."/>
            <person name="Zhang T."/>
            <person name="Gao T."/>
            <person name="Zhang H."/>
        </authorList>
    </citation>
    <scope>NUCLEOTIDE SEQUENCE</scope>
    <source>
        <strain evidence="14">KEN8</strain>
    </source>
</reference>
<comment type="pathway">
    <text evidence="3">Protein modification; protein glycosylation.</text>
</comment>
<dbReference type="EMBL" id="JACGWM010000008">
    <property type="protein sequence ID" value="KAL0356729.1"/>
    <property type="molecule type" value="Genomic_DNA"/>
</dbReference>